<dbReference type="InterPro" id="IPR026272">
    <property type="entry name" value="SdpI"/>
</dbReference>
<feature type="transmembrane region" description="Helical" evidence="1">
    <location>
        <begin position="44"/>
        <end position="65"/>
    </location>
</feature>
<keyword evidence="1" id="KW-0472">Membrane</keyword>
<feature type="transmembrane region" description="Helical" evidence="1">
    <location>
        <begin position="7"/>
        <end position="24"/>
    </location>
</feature>
<dbReference type="InterPro" id="IPR012867">
    <property type="entry name" value="DUF1648"/>
</dbReference>
<keyword evidence="1" id="KW-1133">Transmembrane helix</keyword>
<dbReference type="PIRSF" id="PIRSF038959">
    <property type="entry name" value="SdpI"/>
    <property type="match status" value="1"/>
</dbReference>
<feature type="domain" description="DUF1648" evidence="2">
    <location>
        <begin position="11"/>
        <end position="58"/>
    </location>
</feature>
<dbReference type="InterPro" id="IPR025962">
    <property type="entry name" value="SdpI/YhfL"/>
</dbReference>
<gene>
    <name evidence="3" type="ORF">A2V72_01790</name>
</gene>
<evidence type="ECO:0000313" key="4">
    <source>
        <dbReference type="Proteomes" id="UP000178893"/>
    </source>
</evidence>
<keyword evidence="1" id="KW-0812">Transmembrane</keyword>
<dbReference type="Pfam" id="PF07853">
    <property type="entry name" value="DUF1648"/>
    <property type="match status" value="1"/>
</dbReference>
<evidence type="ECO:0000256" key="1">
    <source>
        <dbReference type="SAM" id="Phobius"/>
    </source>
</evidence>
<dbReference type="Proteomes" id="UP000178893">
    <property type="component" value="Unassembled WGS sequence"/>
</dbReference>
<accession>A0A1G2DWV8</accession>
<proteinExistence type="predicted"/>
<feature type="transmembrane region" description="Helical" evidence="1">
    <location>
        <begin position="162"/>
        <end position="180"/>
    </location>
</feature>
<reference evidence="3 4" key="1">
    <citation type="journal article" date="2016" name="Nat. Commun.">
        <title>Thousands of microbial genomes shed light on interconnected biogeochemical processes in an aquifer system.</title>
        <authorList>
            <person name="Anantharaman K."/>
            <person name="Brown C.T."/>
            <person name="Hug L.A."/>
            <person name="Sharon I."/>
            <person name="Castelle C.J."/>
            <person name="Probst A.J."/>
            <person name="Thomas B.C."/>
            <person name="Singh A."/>
            <person name="Wilkins M.J."/>
            <person name="Karaoz U."/>
            <person name="Brodie E.L."/>
            <person name="Williams K.H."/>
            <person name="Hubbard S.S."/>
            <person name="Banfield J.F."/>
        </authorList>
    </citation>
    <scope>NUCLEOTIDE SEQUENCE [LARGE SCALE GENOMIC DNA]</scope>
</reference>
<protein>
    <recommendedName>
        <fullName evidence="2">DUF1648 domain-containing protein</fullName>
    </recommendedName>
</protein>
<dbReference type="GO" id="GO:0009636">
    <property type="term" value="P:response to toxic substance"/>
    <property type="evidence" value="ECO:0007669"/>
    <property type="project" value="TreeGrafter"/>
</dbReference>
<comment type="caution">
    <text evidence="3">The sequence shown here is derived from an EMBL/GenBank/DDBJ whole genome shotgun (WGS) entry which is preliminary data.</text>
</comment>
<dbReference type="EMBL" id="MHLW01000034">
    <property type="protein sequence ID" value="OGZ17521.1"/>
    <property type="molecule type" value="Genomic_DNA"/>
</dbReference>
<name>A0A1G2DWV8_9BACT</name>
<dbReference type="Pfam" id="PF13630">
    <property type="entry name" value="SdpI"/>
    <property type="match status" value="1"/>
</dbReference>
<feature type="transmembrane region" description="Helical" evidence="1">
    <location>
        <begin position="186"/>
        <end position="207"/>
    </location>
</feature>
<dbReference type="PANTHER" id="PTHR37810:SF5">
    <property type="entry name" value="IMMUNITY PROTEIN SDPI"/>
    <property type="match status" value="1"/>
</dbReference>
<dbReference type="PANTHER" id="PTHR37810">
    <property type="entry name" value="IMMUNITY PROTEIN SDPI"/>
    <property type="match status" value="1"/>
</dbReference>
<evidence type="ECO:0000259" key="2">
    <source>
        <dbReference type="Pfam" id="PF07853"/>
    </source>
</evidence>
<sequence length="215" mass="25168">MFTKKEILPIVLIVFAFSFGLLMYPKLPDQIPSHWNIEGEIDNWSAKNFAIFFFPALTLFVYLLMTFIPLIDPFRKNYLKFSRPYFWFRFLFVAFLISLYLYTLGAAFGAELKINYFIIPALAVFFILLGLFMPKIKRNYFVGIRTPWTIHSEQVWDETHRFAGRVFIIAGIASLIGLFLPEYSFVIFIIAIMSAVIMSATYSFFVFRRIGGFKK</sequence>
<organism evidence="3 4">
    <name type="scientific">Candidatus Nealsonbacteria bacterium RBG_13_37_56</name>
    <dbReference type="NCBI Taxonomy" id="1801661"/>
    <lineage>
        <taxon>Bacteria</taxon>
        <taxon>Candidatus Nealsoniibacteriota</taxon>
    </lineage>
</organism>
<evidence type="ECO:0000313" key="3">
    <source>
        <dbReference type="EMBL" id="OGZ17521.1"/>
    </source>
</evidence>
<dbReference type="AlphaFoldDB" id="A0A1G2DWV8"/>
<feature type="transmembrane region" description="Helical" evidence="1">
    <location>
        <begin position="114"/>
        <end position="132"/>
    </location>
</feature>
<feature type="transmembrane region" description="Helical" evidence="1">
    <location>
        <begin position="86"/>
        <end position="108"/>
    </location>
</feature>